<dbReference type="eggNOG" id="COG0409">
    <property type="taxonomic scope" value="Bacteria"/>
</dbReference>
<dbReference type="InterPro" id="IPR002780">
    <property type="entry name" value="Hyd_form_HypD"/>
</dbReference>
<name>A9KS80_LACP7</name>
<dbReference type="Gene3D" id="3.40.50.11750">
    <property type="entry name" value="HypD, alpha/beta domain 1"/>
    <property type="match status" value="2"/>
</dbReference>
<keyword evidence="3" id="KW-0408">Iron</keyword>
<reference evidence="5" key="1">
    <citation type="submission" date="2007-11" db="EMBL/GenBank/DDBJ databases">
        <title>Complete genome sequence of Clostridium phytofermentans ISDg.</title>
        <authorList>
            <person name="Leschine S.B."/>
            <person name="Warnick T.A."/>
            <person name="Blanchard J.L."/>
            <person name="Schnell D.J."/>
            <person name="Petit E.L."/>
            <person name="LaTouf W.G."/>
            <person name="Copeland A."/>
            <person name="Lucas S."/>
            <person name="Lapidus A."/>
            <person name="Barry K."/>
            <person name="Glavina del Rio T."/>
            <person name="Dalin E."/>
            <person name="Tice H."/>
            <person name="Pitluck S."/>
            <person name="Kiss H."/>
            <person name="Brettin T."/>
            <person name="Bruce D."/>
            <person name="Detter J.C."/>
            <person name="Han C."/>
            <person name="Kuske C."/>
            <person name="Schmutz J."/>
            <person name="Larimer F."/>
            <person name="Land M."/>
            <person name="Hauser L."/>
            <person name="Kyrpides N."/>
            <person name="Kim E.A."/>
            <person name="Richardson P."/>
        </authorList>
    </citation>
    <scope>NUCLEOTIDE SEQUENCE [LARGE SCALE GENOMIC DNA]</scope>
    <source>
        <strain evidence="5">ATCC 700394 / DSM 18823 / ISDg</strain>
    </source>
</reference>
<dbReference type="PANTHER" id="PTHR30149:SF0">
    <property type="entry name" value="HYDROGENASE MATURATION FACTOR HYPD"/>
    <property type="match status" value="1"/>
</dbReference>
<accession>A9KS80</accession>
<organism evidence="4 5">
    <name type="scientific">Lachnoclostridium phytofermentans (strain ATCC 700394 / DSM 18823 / ISDg)</name>
    <name type="common">Clostridium phytofermentans</name>
    <dbReference type="NCBI Taxonomy" id="357809"/>
    <lineage>
        <taxon>Bacteria</taxon>
        <taxon>Bacillati</taxon>
        <taxon>Bacillota</taxon>
        <taxon>Clostridia</taxon>
        <taxon>Lachnospirales</taxon>
        <taxon>Lachnospiraceae</taxon>
    </lineage>
</organism>
<evidence type="ECO:0000256" key="3">
    <source>
        <dbReference type="ARBA" id="ARBA00023004"/>
    </source>
</evidence>
<dbReference type="STRING" id="357809.Cphy_1740"/>
<evidence type="ECO:0000313" key="4">
    <source>
        <dbReference type="EMBL" id="ABX42112.1"/>
    </source>
</evidence>
<evidence type="ECO:0000256" key="2">
    <source>
        <dbReference type="ARBA" id="ARBA00022723"/>
    </source>
</evidence>
<dbReference type="Proteomes" id="UP000000370">
    <property type="component" value="Chromosome"/>
</dbReference>
<dbReference type="PIRSF" id="PIRSF005622">
    <property type="entry name" value="Hydrgn_mat_hypD"/>
    <property type="match status" value="1"/>
</dbReference>
<dbReference type="InterPro" id="IPR042243">
    <property type="entry name" value="HypD_1"/>
</dbReference>
<dbReference type="HOGENOM" id="CLU_048562_1_0_9"/>
<keyword evidence="2" id="KW-0479">Metal-binding</keyword>
<gene>
    <name evidence="4" type="ordered locus">Cphy_1740</name>
</gene>
<sequence>MKTLEQIKDELKNYDGRPVKIMEVCGTHTGSIFKHGLRCLLSPKIQLISGPGCPVCVTNAAYIDKLVDYSLQEGHCVLTFGDMMKVKGSHMSLTEAKALGGKVDILYSPLSAVKLAMDNPGTQFIFAAVGFETTTPIYALIMDELIKNNIHNLRLLTSVKTIIPALEFICENEKEIDAFLCPGHVSVIIGSDAYDSLSKKYHKPCVIAGFEGEHILGAVYEIISQIKHQSFSVKNLYTSVVSGEGNIKAQELVNQYFEVVDDDWREIGVIPGSALRLKKDYEKYDAGSLLEAYVSVGPKCCRCSDVILGRIQPVECPLFSKVCSPLNAIGPCMVSVEGACGIWYKNRG</sequence>
<dbReference type="EMBL" id="CP000885">
    <property type="protein sequence ID" value="ABX42112.1"/>
    <property type="molecule type" value="Genomic_DNA"/>
</dbReference>
<dbReference type="RefSeq" id="WP_012199766.1">
    <property type="nucleotide sequence ID" value="NC_010001.1"/>
</dbReference>
<dbReference type="GO" id="GO:0051539">
    <property type="term" value="F:4 iron, 4 sulfur cluster binding"/>
    <property type="evidence" value="ECO:0007669"/>
    <property type="project" value="TreeGrafter"/>
</dbReference>
<dbReference type="GO" id="GO:0051604">
    <property type="term" value="P:protein maturation"/>
    <property type="evidence" value="ECO:0007669"/>
    <property type="project" value="TreeGrafter"/>
</dbReference>
<protein>
    <submittedName>
        <fullName evidence="4">Hydrogenase formation HypD protein</fullName>
    </submittedName>
</protein>
<evidence type="ECO:0000256" key="1">
    <source>
        <dbReference type="ARBA" id="ARBA00007888"/>
    </source>
</evidence>
<dbReference type="OrthoDB" id="9770424at2"/>
<keyword evidence="5" id="KW-1185">Reference proteome</keyword>
<dbReference type="GO" id="GO:0005506">
    <property type="term" value="F:iron ion binding"/>
    <property type="evidence" value="ECO:0007669"/>
    <property type="project" value="TreeGrafter"/>
</dbReference>
<proteinExistence type="inferred from homology"/>
<dbReference type="PANTHER" id="PTHR30149">
    <property type="entry name" value="HYDROGENASE PROTEIN ASSEMBLY PROTEIN HYPD"/>
    <property type="match status" value="1"/>
</dbReference>
<dbReference type="AlphaFoldDB" id="A9KS80"/>
<dbReference type="GO" id="GO:0070025">
    <property type="term" value="F:carbon monoxide binding"/>
    <property type="evidence" value="ECO:0007669"/>
    <property type="project" value="TreeGrafter"/>
</dbReference>
<dbReference type="Pfam" id="PF01924">
    <property type="entry name" value="HypD"/>
    <property type="match status" value="1"/>
</dbReference>
<dbReference type="KEGG" id="cpy:Cphy_1740"/>
<dbReference type="Gene3D" id="6.10.20.100">
    <property type="match status" value="1"/>
</dbReference>
<dbReference type="InterPro" id="IPR042244">
    <property type="entry name" value="HypD_2_sf"/>
</dbReference>
<comment type="similarity">
    <text evidence="1">Belongs to the HypD family.</text>
</comment>
<evidence type="ECO:0000313" key="5">
    <source>
        <dbReference type="Proteomes" id="UP000000370"/>
    </source>
</evidence>
<dbReference type="NCBIfam" id="TIGR00075">
    <property type="entry name" value="hypD"/>
    <property type="match status" value="1"/>
</dbReference>